<evidence type="ECO:0000313" key="1">
    <source>
        <dbReference type="EMBL" id="PKR83535.1"/>
    </source>
</evidence>
<accession>A0A2N3LG41</accession>
<evidence type="ECO:0000313" key="2">
    <source>
        <dbReference type="Proteomes" id="UP000233440"/>
    </source>
</evidence>
<comment type="caution">
    <text evidence="1">The sequence shown here is derived from an EMBL/GenBank/DDBJ whole genome shotgun (WGS) entry which is preliminary data.</text>
</comment>
<dbReference type="RefSeq" id="WP_101355675.1">
    <property type="nucleotide sequence ID" value="NZ_PIQO01000017.1"/>
</dbReference>
<dbReference type="Proteomes" id="UP000233440">
    <property type="component" value="Unassembled WGS sequence"/>
</dbReference>
<sequence length="65" mass="7784">MVKAFSVEDKYVIKKDNKFYTKHKFFDEDISKAQFYTVSGAKTARGFHQEDWEIVKVRVTFEELE</sequence>
<gene>
    <name evidence="1" type="ORF">CWO92_18390</name>
</gene>
<keyword evidence="2" id="KW-1185">Reference proteome</keyword>
<dbReference type="AlphaFoldDB" id="A0A2N3LG41"/>
<name>A0A2N3LG41_9BACI</name>
<reference evidence="1 2" key="1">
    <citation type="submission" date="2017-11" db="EMBL/GenBank/DDBJ databases">
        <title>Bacillus camelliae sp. nov., isolated from pu'er tea.</title>
        <authorList>
            <person name="Niu L."/>
        </authorList>
    </citation>
    <scope>NUCLEOTIDE SEQUENCE [LARGE SCALE GENOMIC DNA]</scope>
    <source>
        <strain evidence="1 2">7578-1</strain>
    </source>
</reference>
<organism evidence="1 2">
    <name type="scientific">Heyndrickxia camelliae</name>
    <dbReference type="NCBI Taxonomy" id="1707093"/>
    <lineage>
        <taxon>Bacteria</taxon>
        <taxon>Bacillati</taxon>
        <taxon>Bacillota</taxon>
        <taxon>Bacilli</taxon>
        <taxon>Bacillales</taxon>
        <taxon>Bacillaceae</taxon>
        <taxon>Heyndrickxia</taxon>
    </lineage>
</organism>
<dbReference type="EMBL" id="PIQO01000017">
    <property type="protein sequence ID" value="PKR83535.1"/>
    <property type="molecule type" value="Genomic_DNA"/>
</dbReference>
<protein>
    <submittedName>
        <fullName evidence="1">Uncharacterized protein</fullName>
    </submittedName>
</protein>
<proteinExistence type="predicted"/>